<evidence type="ECO:0000256" key="1">
    <source>
        <dbReference type="SAM" id="Phobius"/>
    </source>
</evidence>
<sequence length="202" mass="22483">MITMKFGKIAAFLFKMGVLAVLLLMVYSSLSIWHFGNKHETVKTDAAIVLGAAAWGENPSPVFKERINHAIKLYKKEDVDKIIFTGGKAIKTDLPEAVVGKNYAVKHGVKESDILLETSSRLTEDNLKNAYEAGKKAGLNSYTIVSDPYHMKRSFLLAKELGMKAYSSPTTTSAYQTWETKLPVYTKEVLFYAGYLVTAPFE</sequence>
<proteinExistence type="predicted"/>
<dbReference type="PANTHER" id="PTHR30336">
    <property type="entry name" value="INNER MEMBRANE PROTEIN, PROBABLE PERMEASE"/>
    <property type="match status" value="1"/>
</dbReference>
<name>A0A6I2M5G7_9BACI</name>
<keyword evidence="1" id="KW-0812">Transmembrane</keyword>
<gene>
    <name evidence="3" type="ORF">GJU41_05540</name>
</gene>
<keyword evidence="4" id="KW-1185">Reference proteome</keyword>
<dbReference type="AlphaFoldDB" id="A0A6I2M5G7"/>
<dbReference type="PANTHER" id="PTHR30336:SF20">
    <property type="entry name" value="DUF218 DOMAIN-CONTAINING PROTEIN"/>
    <property type="match status" value="1"/>
</dbReference>
<keyword evidence="1" id="KW-1133">Transmembrane helix</keyword>
<keyword evidence="1" id="KW-0472">Membrane</keyword>
<dbReference type="Proteomes" id="UP000441585">
    <property type="component" value="Unassembled WGS sequence"/>
</dbReference>
<dbReference type="CDD" id="cd06259">
    <property type="entry name" value="YdcF-like"/>
    <property type="match status" value="1"/>
</dbReference>
<dbReference type="InterPro" id="IPR014729">
    <property type="entry name" value="Rossmann-like_a/b/a_fold"/>
</dbReference>
<organism evidence="3 4">
    <name type="scientific">Metabacillus idriensis</name>
    <dbReference type="NCBI Taxonomy" id="324768"/>
    <lineage>
        <taxon>Bacteria</taxon>
        <taxon>Bacillati</taxon>
        <taxon>Bacillota</taxon>
        <taxon>Bacilli</taxon>
        <taxon>Bacillales</taxon>
        <taxon>Bacillaceae</taxon>
        <taxon>Metabacillus</taxon>
    </lineage>
</organism>
<dbReference type="InterPro" id="IPR003848">
    <property type="entry name" value="DUF218"/>
</dbReference>
<dbReference type="RefSeq" id="WP_139149166.1">
    <property type="nucleotide sequence ID" value="NZ_CAJFZX010000008.1"/>
</dbReference>
<dbReference type="Gene3D" id="3.40.50.620">
    <property type="entry name" value="HUPs"/>
    <property type="match status" value="1"/>
</dbReference>
<comment type="caution">
    <text evidence="3">The sequence shown here is derived from an EMBL/GenBank/DDBJ whole genome shotgun (WGS) entry which is preliminary data.</text>
</comment>
<feature type="domain" description="DUF218" evidence="2">
    <location>
        <begin position="45"/>
        <end position="177"/>
    </location>
</feature>
<evidence type="ECO:0000313" key="4">
    <source>
        <dbReference type="Proteomes" id="UP000441585"/>
    </source>
</evidence>
<accession>A0A6I2M5G7</accession>
<dbReference type="EMBL" id="WKKF01000001">
    <property type="protein sequence ID" value="MRX53425.1"/>
    <property type="molecule type" value="Genomic_DNA"/>
</dbReference>
<dbReference type="Pfam" id="PF02698">
    <property type="entry name" value="DUF218"/>
    <property type="match status" value="1"/>
</dbReference>
<dbReference type="GO" id="GO:0005886">
    <property type="term" value="C:plasma membrane"/>
    <property type="evidence" value="ECO:0007669"/>
    <property type="project" value="TreeGrafter"/>
</dbReference>
<feature type="transmembrane region" description="Helical" evidence="1">
    <location>
        <begin position="12"/>
        <end position="35"/>
    </location>
</feature>
<reference evidence="3 4" key="1">
    <citation type="submission" date="2019-11" db="EMBL/GenBank/DDBJ databases">
        <title>Bacillus idriensis genome.</title>
        <authorList>
            <person name="Konopka E.N."/>
            <person name="Newman J.D."/>
        </authorList>
    </citation>
    <scope>NUCLEOTIDE SEQUENCE [LARGE SCALE GENOMIC DNA]</scope>
    <source>
        <strain evidence="3 4">DSM 19097</strain>
    </source>
</reference>
<evidence type="ECO:0000313" key="3">
    <source>
        <dbReference type="EMBL" id="MRX53425.1"/>
    </source>
</evidence>
<evidence type="ECO:0000259" key="2">
    <source>
        <dbReference type="Pfam" id="PF02698"/>
    </source>
</evidence>
<protein>
    <submittedName>
        <fullName evidence="3">YdcF family protein</fullName>
    </submittedName>
</protein>
<dbReference type="InterPro" id="IPR051599">
    <property type="entry name" value="Cell_Envelope_Assoc"/>
</dbReference>